<evidence type="ECO:0000313" key="1">
    <source>
        <dbReference type="EMBL" id="KAK1882359.1"/>
    </source>
</evidence>
<comment type="caution">
    <text evidence="1">The sequence shown here is derived from an EMBL/GenBank/DDBJ whole genome shotgun (WGS) entry which is preliminary data.</text>
</comment>
<organism evidence="1 2">
    <name type="scientific">Dissostichus eleginoides</name>
    <name type="common">Patagonian toothfish</name>
    <name type="synonym">Dissostichus amissus</name>
    <dbReference type="NCBI Taxonomy" id="100907"/>
    <lineage>
        <taxon>Eukaryota</taxon>
        <taxon>Metazoa</taxon>
        <taxon>Chordata</taxon>
        <taxon>Craniata</taxon>
        <taxon>Vertebrata</taxon>
        <taxon>Euteleostomi</taxon>
        <taxon>Actinopterygii</taxon>
        <taxon>Neopterygii</taxon>
        <taxon>Teleostei</taxon>
        <taxon>Neoteleostei</taxon>
        <taxon>Acanthomorphata</taxon>
        <taxon>Eupercaria</taxon>
        <taxon>Perciformes</taxon>
        <taxon>Notothenioidei</taxon>
        <taxon>Nototheniidae</taxon>
        <taxon>Dissostichus</taxon>
    </lineage>
</organism>
<gene>
    <name evidence="1" type="ORF">KUDE01_023142</name>
</gene>
<keyword evidence="2" id="KW-1185">Reference proteome</keyword>
<evidence type="ECO:0000313" key="2">
    <source>
        <dbReference type="Proteomes" id="UP001228049"/>
    </source>
</evidence>
<reference evidence="1" key="1">
    <citation type="submission" date="2023-04" db="EMBL/GenBank/DDBJ databases">
        <title>Chromosome-level genome of Chaenocephalus aceratus.</title>
        <authorList>
            <person name="Park H."/>
        </authorList>
    </citation>
    <scope>NUCLEOTIDE SEQUENCE</scope>
    <source>
        <strain evidence="1">DE</strain>
        <tissue evidence="1">Muscle</tissue>
    </source>
</reference>
<name>A0AAD9BHZ4_DISEL</name>
<accession>A0AAD9BHZ4</accession>
<dbReference type="EMBL" id="JASDAP010000023">
    <property type="protein sequence ID" value="KAK1882359.1"/>
    <property type="molecule type" value="Genomic_DNA"/>
</dbReference>
<protein>
    <submittedName>
        <fullName evidence="1">Tonsoku-like protein</fullName>
    </submittedName>
</protein>
<dbReference type="Proteomes" id="UP001228049">
    <property type="component" value="Unassembled WGS sequence"/>
</dbReference>
<sequence>MSYLYFICEIHGDTGSSRSIYTLISSRLCPDSTTLLHFSLTSILSSLIPSSLIHPEVEYCIRSSPADIQT</sequence>
<proteinExistence type="predicted"/>
<dbReference type="AlphaFoldDB" id="A0AAD9BHZ4"/>